<gene>
    <name evidence="3" type="ORF">ACFO5O_10385</name>
</gene>
<evidence type="ECO:0000256" key="1">
    <source>
        <dbReference type="ARBA" id="ARBA00007689"/>
    </source>
</evidence>
<feature type="domain" description="YCII-related" evidence="2">
    <location>
        <begin position="99"/>
        <end position="173"/>
    </location>
</feature>
<dbReference type="Gene3D" id="3.30.70.1060">
    <property type="entry name" value="Dimeric alpha+beta barrel"/>
    <property type="match status" value="1"/>
</dbReference>
<protein>
    <submittedName>
        <fullName evidence="3">YciI family protein</fullName>
    </submittedName>
</protein>
<dbReference type="InterPro" id="IPR011008">
    <property type="entry name" value="Dimeric_a/b-barrel"/>
</dbReference>
<accession>A0ABV9N345</accession>
<evidence type="ECO:0000313" key="3">
    <source>
        <dbReference type="EMBL" id="MFC4722731.1"/>
    </source>
</evidence>
<comment type="caution">
    <text evidence="3">The sequence shown here is derived from an EMBL/GenBank/DDBJ whole genome shotgun (WGS) entry which is preliminary data.</text>
</comment>
<dbReference type="InterPro" id="IPR005545">
    <property type="entry name" value="YCII"/>
</dbReference>
<reference evidence="4" key="1">
    <citation type="journal article" date="2019" name="Int. J. Syst. Evol. Microbiol.">
        <title>The Global Catalogue of Microorganisms (GCM) 10K type strain sequencing project: providing services to taxonomists for standard genome sequencing and annotation.</title>
        <authorList>
            <consortium name="The Broad Institute Genomics Platform"/>
            <consortium name="The Broad Institute Genome Sequencing Center for Infectious Disease"/>
            <person name="Wu L."/>
            <person name="Ma J."/>
        </authorList>
    </citation>
    <scope>NUCLEOTIDE SEQUENCE [LARGE SCALE GENOMIC DNA]</scope>
    <source>
        <strain evidence="4">CCUG 63682</strain>
    </source>
</reference>
<dbReference type="Proteomes" id="UP001595953">
    <property type="component" value="Unassembled WGS sequence"/>
</dbReference>
<dbReference type="RefSeq" id="WP_387963490.1">
    <property type="nucleotide sequence ID" value="NZ_JBHSGP010000014.1"/>
</dbReference>
<name>A0ABV9N345_9FLAO</name>
<keyword evidence="4" id="KW-1185">Reference proteome</keyword>
<dbReference type="Pfam" id="PF03795">
    <property type="entry name" value="YCII"/>
    <property type="match status" value="1"/>
</dbReference>
<comment type="similarity">
    <text evidence="1">Belongs to the YciI family.</text>
</comment>
<proteinExistence type="inferred from homology"/>
<organism evidence="3 4">
    <name type="scientific">Geojedonia litorea</name>
    <dbReference type="NCBI Taxonomy" id="1268269"/>
    <lineage>
        <taxon>Bacteria</taxon>
        <taxon>Pseudomonadati</taxon>
        <taxon>Bacteroidota</taxon>
        <taxon>Flavobacteriia</taxon>
        <taxon>Flavobacteriales</taxon>
        <taxon>Flavobacteriaceae</taxon>
        <taxon>Geojedonia</taxon>
    </lineage>
</organism>
<evidence type="ECO:0000259" key="2">
    <source>
        <dbReference type="Pfam" id="PF03795"/>
    </source>
</evidence>
<dbReference type="SUPFAM" id="SSF54909">
    <property type="entry name" value="Dimeric alpha+beta barrel"/>
    <property type="match status" value="1"/>
</dbReference>
<sequence>MRTLLSIIILIGLWSCKEEAKRTESDLNTSAGTPTETILDSTKTETPILKAPAKSISDLKKELTKKGFQTFDYVDEKTKDTILMQQYFIAFLKRGTVRNQNEEEAARLQKEHLAHLGKMYELGYADISGPFGDDGDIRGITIYNVPTLEMADSLANADPMVKAGRLNIEIHPWWAAKGFHLR</sequence>
<evidence type="ECO:0000313" key="4">
    <source>
        <dbReference type="Proteomes" id="UP001595953"/>
    </source>
</evidence>
<dbReference type="EMBL" id="JBHSGP010000014">
    <property type="protein sequence ID" value="MFC4722731.1"/>
    <property type="molecule type" value="Genomic_DNA"/>
</dbReference>